<dbReference type="PANTHER" id="PTHR44366">
    <property type="entry name" value="UDP-N-ACETYLGLUCOSAMINE--PEPTIDE N-ACETYLGLUCOSAMINYLTRANSFERASE 110 KDA SUBUNIT"/>
    <property type="match status" value="1"/>
</dbReference>
<dbReference type="InterPro" id="IPR037919">
    <property type="entry name" value="OGT"/>
</dbReference>
<dbReference type="InterPro" id="IPR011990">
    <property type="entry name" value="TPR-like_helical_dom_sf"/>
</dbReference>
<proteinExistence type="predicted"/>
<dbReference type="PROSITE" id="PS50005">
    <property type="entry name" value="TPR"/>
    <property type="match status" value="6"/>
</dbReference>
<feature type="repeat" description="TPR" evidence="1">
    <location>
        <begin position="424"/>
        <end position="457"/>
    </location>
</feature>
<dbReference type="Pfam" id="PF13181">
    <property type="entry name" value="TPR_8"/>
    <property type="match status" value="1"/>
</dbReference>
<comment type="caution">
    <text evidence="2">The sequence shown here is derived from an EMBL/GenBank/DDBJ whole genome shotgun (WGS) entry which is preliminary data.</text>
</comment>
<name>A0ABU5U441_9CYAN</name>
<dbReference type="PANTHER" id="PTHR44366:SF1">
    <property type="entry name" value="UDP-N-ACETYLGLUCOSAMINE--PEPTIDE N-ACETYLGLUCOSAMINYLTRANSFERASE 110 KDA SUBUNIT"/>
    <property type="match status" value="1"/>
</dbReference>
<dbReference type="SMART" id="SM00028">
    <property type="entry name" value="TPR"/>
    <property type="match status" value="7"/>
</dbReference>
<feature type="repeat" description="TPR" evidence="1">
    <location>
        <begin position="458"/>
        <end position="491"/>
    </location>
</feature>
<dbReference type="Gene3D" id="1.25.40.10">
    <property type="entry name" value="Tetratricopeptide repeat domain"/>
    <property type="match status" value="4"/>
</dbReference>
<dbReference type="InterPro" id="IPR006597">
    <property type="entry name" value="Sel1-like"/>
</dbReference>
<keyword evidence="1" id="KW-0802">TPR repeat</keyword>
<keyword evidence="3" id="KW-1185">Reference proteome</keyword>
<feature type="repeat" description="TPR" evidence="1">
    <location>
        <begin position="390"/>
        <end position="423"/>
    </location>
</feature>
<feature type="repeat" description="TPR" evidence="1">
    <location>
        <begin position="356"/>
        <end position="389"/>
    </location>
</feature>
<evidence type="ECO:0000313" key="2">
    <source>
        <dbReference type="EMBL" id="MEA5521924.1"/>
    </source>
</evidence>
<dbReference type="PROSITE" id="PS50293">
    <property type="entry name" value="TPR_REGION"/>
    <property type="match status" value="4"/>
</dbReference>
<reference evidence="2 3" key="1">
    <citation type="submission" date="2023-12" db="EMBL/GenBank/DDBJ databases">
        <title>Baltic Sea Cyanobacteria.</title>
        <authorList>
            <person name="Delbaje E."/>
            <person name="Fewer D.P."/>
            <person name="Shishido T.K."/>
        </authorList>
    </citation>
    <scope>NUCLEOTIDE SEQUENCE [LARGE SCALE GENOMIC DNA]</scope>
    <source>
        <strain evidence="2 3">CCNP 1315</strain>
    </source>
</reference>
<dbReference type="EMBL" id="JAYGHT010000141">
    <property type="protein sequence ID" value="MEA5521924.1"/>
    <property type="molecule type" value="Genomic_DNA"/>
</dbReference>
<accession>A0ABU5U441</accession>
<evidence type="ECO:0000256" key="1">
    <source>
        <dbReference type="PROSITE-ProRule" id="PRU00339"/>
    </source>
</evidence>
<dbReference type="SUPFAM" id="SSF48452">
    <property type="entry name" value="TPR-like"/>
    <property type="match status" value="1"/>
</dbReference>
<protein>
    <submittedName>
        <fullName evidence="2">Tetratricopeptide repeat protein</fullName>
    </submittedName>
</protein>
<gene>
    <name evidence="2" type="ORF">VB854_23570</name>
</gene>
<dbReference type="SMART" id="SM00671">
    <property type="entry name" value="SEL1"/>
    <property type="match status" value="4"/>
</dbReference>
<dbReference type="RefSeq" id="WP_323221526.1">
    <property type="nucleotide sequence ID" value="NZ_JAYGHT010000141.1"/>
</dbReference>
<dbReference type="Proteomes" id="UP001301728">
    <property type="component" value="Unassembled WGS sequence"/>
</dbReference>
<evidence type="ECO:0000313" key="3">
    <source>
        <dbReference type="Proteomes" id="UP001301728"/>
    </source>
</evidence>
<feature type="repeat" description="TPR" evidence="1">
    <location>
        <begin position="526"/>
        <end position="559"/>
    </location>
</feature>
<dbReference type="InterPro" id="IPR019734">
    <property type="entry name" value="TPR_rpt"/>
</dbReference>
<feature type="repeat" description="TPR" evidence="1">
    <location>
        <begin position="492"/>
        <end position="525"/>
    </location>
</feature>
<dbReference type="Pfam" id="PF00515">
    <property type="entry name" value="TPR_1"/>
    <property type="match status" value="5"/>
</dbReference>
<organism evidence="2 3">
    <name type="scientific">Limnoraphis robusta CCNP1315</name>
    <dbReference type="NCBI Taxonomy" id="3110306"/>
    <lineage>
        <taxon>Bacteria</taxon>
        <taxon>Bacillati</taxon>
        <taxon>Cyanobacteriota</taxon>
        <taxon>Cyanophyceae</taxon>
        <taxon>Oscillatoriophycideae</taxon>
        <taxon>Oscillatoriales</taxon>
        <taxon>Sirenicapillariaceae</taxon>
        <taxon>Limnoraphis</taxon>
    </lineage>
</organism>
<sequence length="593" mass="70187">MNSNDLILKETSITCRTYVGDKAWLPYLLRSIERFVPIRKEVVIVYEKQDNSELAPLIPEWVKVVREDKFADGRIQQKYSKLTADTYCTGKYIIHIDTDSIFSRNLREDYMFRNGKPILEYTPYKTLIEWSQKTGGANPILWKAGTENAVGRAVEYEFSRRPEKIYPREMYSSARQLIERNHGMSFKEFMKQQFGAKFKDDPKERIYFSDFNYIGAYLWYHEHDKIHWVNTDIDGYSVRPSFILQMNSYRMLDSNKEVKEEVKKFLETVLESDGETSFENHPDLHYWRDGKKLRNLSNTSDKDYSSQQVCQVSHIKSDSIIANYLSEALELKSKNKLSQALSIYTKIVGIMSQELIEAYFLLGNFYKSREQLDRALTYYNKCLELNPSLADVYFYSGTIYYQNKQLYKAIIHYNKCLELNPNLADAHFYLGTIYYNQQKLDEAIIHYNKCLELNPNLADAYFYLGTIYYNQQKLDKAVIDYKKCLELNPNLADVYFYLGNCYKSQNQIKEAIFNYEKCVELNPKCLDAYFYLGSVYFRENKLEKSTLYYEKCLEINANMSDAYFYLGEICIKRSQIEKAIEYHRKYRVLKGME</sequence>